<feature type="compositionally biased region" description="Pro residues" evidence="2">
    <location>
        <begin position="207"/>
        <end position="217"/>
    </location>
</feature>
<reference evidence="3" key="1">
    <citation type="submission" date="2020-05" db="EMBL/GenBank/DDBJ databases">
        <title>Phylogenomic resolution of chytrid fungi.</title>
        <authorList>
            <person name="Stajich J.E."/>
            <person name="Amses K."/>
            <person name="Simmons R."/>
            <person name="Seto K."/>
            <person name="Myers J."/>
            <person name="Bonds A."/>
            <person name="Quandt C.A."/>
            <person name="Barry K."/>
            <person name="Liu P."/>
            <person name="Grigoriev I."/>
            <person name="Longcore J.E."/>
            <person name="James T.Y."/>
        </authorList>
    </citation>
    <scope>NUCLEOTIDE SEQUENCE</scope>
    <source>
        <strain evidence="3">JEL0318</strain>
    </source>
</reference>
<dbReference type="Proteomes" id="UP001212841">
    <property type="component" value="Unassembled WGS sequence"/>
</dbReference>
<protein>
    <submittedName>
        <fullName evidence="3">Zinc finger C3H1 domain-containing protein</fullName>
    </submittedName>
</protein>
<dbReference type="InterPro" id="IPR039278">
    <property type="entry name" value="Red1"/>
</dbReference>
<keyword evidence="4" id="KW-1185">Reference proteome</keyword>
<dbReference type="Gene3D" id="1.25.40.10">
    <property type="entry name" value="Tetratricopeptide repeat domain"/>
    <property type="match status" value="2"/>
</dbReference>
<organism evidence="3 4">
    <name type="scientific">Rhizophlyctis rosea</name>
    <dbReference type="NCBI Taxonomy" id="64517"/>
    <lineage>
        <taxon>Eukaryota</taxon>
        <taxon>Fungi</taxon>
        <taxon>Fungi incertae sedis</taxon>
        <taxon>Chytridiomycota</taxon>
        <taxon>Chytridiomycota incertae sedis</taxon>
        <taxon>Chytridiomycetes</taxon>
        <taxon>Rhizophlyctidales</taxon>
        <taxon>Rhizophlyctidaceae</taxon>
        <taxon>Rhizophlyctis</taxon>
    </lineage>
</organism>
<accession>A0AAD5SG81</accession>
<dbReference type="InterPro" id="IPR003107">
    <property type="entry name" value="HAT"/>
</dbReference>
<feature type="compositionally biased region" description="Acidic residues" evidence="2">
    <location>
        <begin position="389"/>
        <end position="404"/>
    </location>
</feature>
<dbReference type="GO" id="GO:0006396">
    <property type="term" value="P:RNA processing"/>
    <property type="evidence" value="ECO:0007669"/>
    <property type="project" value="InterPro"/>
</dbReference>
<dbReference type="GO" id="GO:0000178">
    <property type="term" value="C:exosome (RNase complex)"/>
    <property type="evidence" value="ECO:0007669"/>
    <property type="project" value="TreeGrafter"/>
</dbReference>
<keyword evidence="1" id="KW-0175">Coiled coil</keyword>
<evidence type="ECO:0000313" key="4">
    <source>
        <dbReference type="Proteomes" id="UP001212841"/>
    </source>
</evidence>
<proteinExistence type="predicted"/>
<dbReference type="PANTHER" id="PTHR21563:SF3">
    <property type="entry name" value="ZINC FINGER C3H1 DOMAIN-CONTAINING PROTEIN"/>
    <property type="match status" value="1"/>
</dbReference>
<gene>
    <name evidence="3" type="primary">ZFC3H1</name>
    <name evidence="3" type="ORF">HK097_001202</name>
</gene>
<evidence type="ECO:0000313" key="3">
    <source>
        <dbReference type="EMBL" id="KAJ3054646.1"/>
    </source>
</evidence>
<feature type="region of interest" description="Disordered" evidence="2">
    <location>
        <begin position="623"/>
        <end position="681"/>
    </location>
</feature>
<sequence>MQGMSASTPASSSYNNVGPSSQAPPSQIATLLSILPHINAEQIATVFPQFQPIITITELTRLSRSEQYEHLLSRGPELLSKVFADYGALRNMGFTDEMLLKAGLDDSIVECFKLLSQQQSSPAVTVQTGTPMQQVMPVTIPQQSLGMMSQPPTPGLPAHPAEEDPHFDSKQPASISTFQPVSILDPIHAPEPASVETHQHVDTTPEATPPHVPAPDPNPVNDIIMEDRTEPQPNVEDIIRQPKSEHDDAVERLLREASDGHMQLDDEDDDMEIEEDDDMIQILDGDVWKTVAPNGVIVGPEHVPHEGSAGVSGWGMPAVNGTGWGGANGTTGASVSNVAIPSLKHAPSLSAPAPIRPSLRNRVSAADLNHTYAPSFVTESPGNWTLEFGDTDESEDDDDEESGDEQPAVTNAAAAPAKDSAAELAKRRKELEDKMKEFQRRIAEKEKAKNGGLIPRPGTPVGTSKAPGTPATVVTNGAAVPTSPELAAEIAKNLERRKLLEAEIATSEQELIAAQRTVTEDEADLAQLKQRATDNEATVTTLETEVSDIQAQMEQLRQQMESKQLEVAEVKKAGAGIASDMAARKKQLIVDGKKVADLQGNINSKRMQLVELVKAAKEKANAKRSVADSIGSPHKRRKTAEGVQGSVTLPPPADGDFIELPAEDDAQPRARSGPTGRNAEEVERALKELQWASAETTVYIMTLGGFSVDESVCTPSFLREAGFPMVEKWVTDGDEERLKKPNRQASETKFAPYESALSKFRSFRLTSNFDKEVSSVTWSNKVNPFNQVCRFELEGDPCHDGPRCAAQHFWQMGLDDNALVEELLGYVKNDQRPVAATLRQKVNLMRAIKRKPSEILKNVREYFKSNEKELAPIAMHRRRTYTDPNPADRALTGNTMIGLEDPSPLLILPPAQPLLFDGLQKLLEGKEPSPGRYWQCPTRPESAEQIESEDAHNVALWMALIQDQIPKPLTLRTLQSNDMKTRTFLHTLTRALHYNSTSRELWNLYLGTYSRRDDVKDEECREEWESAVGFCPLALEIWWGWANWEKGTNGKVRVLRKLLAMLFDDDLERGAGLDRDVRCHAILNAILGLARIVYEVGKEDGGREYLLRCLLARSVEEFPDVGGESGENGLEDLEGFEDTLLGRCLGKEKVSFLWNVYLYAVWLGRLPECIWHAYPHAYFLKDEMFGIVWGAAMEESDGTAEKKQTIVHILEKLSELLAPSPDDTPESCRAYAVLIRNYARFLFHIGKTAPETEEILDTCLDACSGWVPELLDIRAWIAQKAGSFKIGIDIVKEYLGQRPHEWGLWNRAIGLAVRNGDKEEVLRTLINCVRTCFTKSEDVEEIDDDAVGETILLYKKVLALETPELVDRDFRPDLNRSSLNCNPFLWLNYLMLLSVDWDEQGEVGDLRSAWEKAVEGVADGDGRGFLWEEYLKAEAAHGAARKEGVDSKHVISVFGRAVKDLGWTREHPFNHELDLDFMKLRMLKGVRMPYRLLEICLTALPGRKQINFVEYLRANVADLAANASTAKVFVENNDVRSARLAIYELLKSDPGNVGSWRTALEFEKALGNHVGMKKLQDQAKDHLPQGSLVELASIGKVTSPVAMRL</sequence>
<dbReference type="Gene3D" id="1.20.5.340">
    <property type="match status" value="1"/>
</dbReference>
<evidence type="ECO:0000256" key="1">
    <source>
        <dbReference type="SAM" id="Coils"/>
    </source>
</evidence>
<feature type="region of interest" description="Disordered" evidence="2">
    <location>
        <begin position="193"/>
        <end position="217"/>
    </location>
</feature>
<comment type="caution">
    <text evidence="3">The sequence shown here is derived from an EMBL/GenBank/DDBJ whole genome shotgun (WGS) entry which is preliminary data.</text>
</comment>
<dbReference type="SUPFAM" id="SSF48452">
    <property type="entry name" value="TPR-like"/>
    <property type="match status" value="1"/>
</dbReference>
<feature type="region of interest" description="Disordered" evidence="2">
    <location>
        <begin position="374"/>
        <end position="425"/>
    </location>
</feature>
<feature type="region of interest" description="Disordered" evidence="2">
    <location>
        <begin position="1"/>
        <end position="21"/>
    </location>
</feature>
<dbReference type="EMBL" id="JADGJD010000123">
    <property type="protein sequence ID" value="KAJ3054646.1"/>
    <property type="molecule type" value="Genomic_DNA"/>
</dbReference>
<name>A0AAD5SG81_9FUNG</name>
<feature type="compositionally biased region" description="Basic and acidic residues" evidence="2">
    <location>
        <begin position="160"/>
        <end position="169"/>
    </location>
</feature>
<evidence type="ECO:0000256" key="2">
    <source>
        <dbReference type="SAM" id="MobiDB-lite"/>
    </source>
</evidence>
<dbReference type="GO" id="GO:0005634">
    <property type="term" value="C:nucleus"/>
    <property type="evidence" value="ECO:0007669"/>
    <property type="project" value="TreeGrafter"/>
</dbReference>
<feature type="region of interest" description="Disordered" evidence="2">
    <location>
        <begin position="146"/>
        <end position="169"/>
    </location>
</feature>
<dbReference type="PANTHER" id="PTHR21563">
    <property type="entry name" value="ZINC FINGER C3H1 DOMAIN-CONTAINING PROTEIN"/>
    <property type="match status" value="1"/>
</dbReference>
<dbReference type="InterPro" id="IPR011990">
    <property type="entry name" value="TPR-like_helical_dom_sf"/>
</dbReference>
<feature type="coiled-coil region" evidence="1">
    <location>
        <begin position="490"/>
        <end position="573"/>
    </location>
</feature>
<dbReference type="SMART" id="SM00386">
    <property type="entry name" value="HAT"/>
    <property type="match status" value="3"/>
</dbReference>